<keyword evidence="1" id="KW-0732">Signal</keyword>
<dbReference type="OrthoDB" id="7844652at2"/>
<dbReference type="EMBL" id="FOSZ01000001">
    <property type="protein sequence ID" value="SFK56182.1"/>
    <property type="molecule type" value="Genomic_DNA"/>
</dbReference>
<protein>
    <submittedName>
        <fullName evidence="2">Uncharacterized protein</fullName>
    </submittedName>
</protein>
<dbReference type="Proteomes" id="UP000198851">
    <property type="component" value="Unassembled WGS sequence"/>
</dbReference>
<keyword evidence="3" id="KW-1185">Reference proteome</keyword>
<dbReference type="STRING" id="1280847.SAMN04488036_101398"/>
<sequence length="182" mass="19909">MKRFFAIAVMALAPAGAWAEGFCGVTEPAEVYERLAGNWVREGSTSVEGADTSFVRPARAFGTAISAEGAFQSGFVDSIMGEPVEMRWMTPKPYDVDRVDDMLDTTERADIADLLSDTLCGPEDLPQLQIDLPEFEGGVTVYGTITLVPYFDDRVLEISELTLKSPETVLFMVETAILRPAE</sequence>
<feature type="chain" id="PRO_5011733510" evidence="1">
    <location>
        <begin position="20"/>
        <end position="182"/>
    </location>
</feature>
<proteinExistence type="predicted"/>
<name>A0A1I4AI78_9RHOB</name>
<reference evidence="3" key="1">
    <citation type="submission" date="2016-10" db="EMBL/GenBank/DDBJ databases">
        <authorList>
            <person name="Varghese N."/>
            <person name="Submissions S."/>
        </authorList>
    </citation>
    <scope>NUCLEOTIDE SEQUENCE [LARGE SCALE GENOMIC DNA]</scope>
    <source>
        <strain evidence="3">DSM 28453</strain>
    </source>
</reference>
<evidence type="ECO:0000313" key="3">
    <source>
        <dbReference type="Proteomes" id="UP000198851"/>
    </source>
</evidence>
<dbReference type="AlphaFoldDB" id="A0A1I4AI78"/>
<feature type="signal peptide" evidence="1">
    <location>
        <begin position="1"/>
        <end position="19"/>
    </location>
</feature>
<accession>A0A1I4AI78</accession>
<evidence type="ECO:0000256" key="1">
    <source>
        <dbReference type="SAM" id="SignalP"/>
    </source>
</evidence>
<gene>
    <name evidence="2" type="ORF">SAMN04488036_101398</name>
</gene>
<organism evidence="2 3">
    <name type="scientific">Shimia haliotis</name>
    <dbReference type="NCBI Taxonomy" id="1280847"/>
    <lineage>
        <taxon>Bacteria</taxon>
        <taxon>Pseudomonadati</taxon>
        <taxon>Pseudomonadota</taxon>
        <taxon>Alphaproteobacteria</taxon>
        <taxon>Rhodobacterales</taxon>
        <taxon>Roseobacteraceae</taxon>
    </lineage>
</organism>
<dbReference type="RefSeq" id="WP_093319598.1">
    <property type="nucleotide sequence ID" value="NZ_FOSZ01000001.1"/>
</dbReference>
<evidence type="ECO:0000313" key="2">
    <source>
        <dbReference type="EMBL" id="SFK56182.1"/>
    </source>
</evidence>